<proteinExistence type="inferred from homology"/>
<comment type="caution">
    <text evidence="2">The sequence shown here is derived from an EMBL/GenBank/DDBJ whole genome shotgun (WGS) entry which is preliminary data.</text>
</comment>
<dbReference type="EMBL" id="RKHQ01000001">
    <property type="protein sequence ID" value="ROR96388.1"/>
    <property type="molecule type" value="Genomic_DNA"/>
</dbReference>
<dbReference type="InterPro" id="IPR050571">
    <property type="entry name" value="Class-IV_PLP-Dep_Aminotrnsfr"/>
</dbReference>
<keyword evidence="3" id="KW-1185">Reference proteome</keyword>
<evidence type="ECO:0000256" key="1">
    <source>
        <dbReference type="ARBA" id="ARBA00009320"/>
    </source>
</evidence>
<dbReference type="RefSeq" id="WP_245967919.1">
    <property type="nucleotide sequence ID" value="NZ_RKHQ01000001.1"/>
</dbReference>
<name>A0A3N2D9S3_9MICO</name>
<evidence type="ECO:0000313" key="2">
    <source>
        <dbReference type="EMBL" id="ROR96388.1"/>
    </source>
</evidence>
<dbReference type="Proteomes" id="UP000275356">
    <property type="component" value="Unassembled WGS sequence"/>
</dbReference>
<reference evidence="2 3" key="1">
    <citation type="submission" date="2018-11" db="EMBL/GenBank/DDBJ databases">
        <title>Sequencing the genomes of 1000 actinobacteria strains.</title>
        <authorList>
            <person name="Klenk H.-P."/>
        </authorList>
    </citation>
    <scope>NUCLEOTIDE SEQUENCE [LARGE SCALE GENOMIC DNA]</scope>
    <source>
        <strain evidence="2 3">DSM 13521</strain>
    </source>
</reference>
<protein>
    <submittedName>
        <fullName evidence="2">4-amino-4-deoxychorismate lyase</fullName>
    </submittedName>
</protein>
<dbReference type="InterPro" id="IPR036038">
    <property type="entry name" value="Aminotransferase-like"/>
</dbReference>
<dbReference type="InterPro" id="IPR043131">
    <property type="entry name" value="BCAT-like_N"/>
</dbReference>
<gene>
    <name evidence="2" type="ORF">EDD28_0971</name>
</gene>
<sequence length="309" mass="32761">MAHDLAAPPAVLAMIDRPCRSSAADATSAEAPPAFRLVPARSPQLRVTDLAVTRGDGIFESATVRDGVIHSEERHLHRFARSAAMLDLPEPDLDVYRAATRAAVAALDLPPGAEAYVKYCLSRGDEELTDVGPIGWAYATLSGDFTAARTEGIAVVLLDRGYARTVPATSPWLLAGAKTLAYAVNRAAVREAVRRGAQDVVFTTPDGYLLEGPTSTLVLRIGDTLVTPPPEVGVLPGTTQEDLFASLDDLGLRGEERDVRVPELAAADAAWLMSSVRLAAPVNAVDGVAVPVDHELTARINELLQTRTG</sequence>
<accession>A0A3N2D9S3</accession>
<dbReference type="Gene3D" id="3.30.470.10">
    <property type="match status" value="1"/>
</dbReference>
<dbReference type="Gene3D" id="3.20.10.10">
    <property type="entry name" value="D-amino Acid Aminotransferase, subunit A, domain 2"/>
    <property type="match status" value="1"/>
</dbReference>
<keyword evidence="2" id="KW-0456">Lyase</keyword>
<dbReference type="PANTHER" id="PTHR42743:SF11">
    <property type="entry name" value="AMINODEOXYCHORISMATE LYASE"/>
    <property type="match status" value="1"/>
</dbReference>
<dbReference type="GO" id="GO:0046394">
    <property type="term" value="P:carboxylic acid biosynthetic process"/>
    <property type="evidence" value="ECO:0007669"/>
    <property type="project" value="UniProtKB-ARBA"/>
</dbReference>
<dbReference type="Pfam" id="PF01063">
    <property type="entry name" value="Aminotran_4"/>
    <property type="match status" value="1"/>
</dbReference>
<dbReference type="AlphaFoldDB" id="A0A3N2D9S3"/>
<evidence type="ECO:0000313" key="3">
    <source>
        <dbReference type="Proteomes" id="UP000275356"/>
    </source>
</evidence>
<dbReference type="InterPro" id="IPR043132">
    <property type="entry name" value="BCAT-like_C"/>
</dbReference>
<dbReference type="PANTHER" id="PTHR42743">
    <property type="entry name" value="AMINO-ACID AMINOTRANSFERASE"/>
    <property type="match status" value="1"/>
</dbReference>
<dbReference type="GO" id="GO:0005829">
    <property type="term" value="C:cytosol"/>
    <property type="evidence" value="ECO:0007669"/>
    <property type="project" value="TreeGrafter"/>
</dbReference>
<dbReference type="GO" id="GO:0016829">
    <property type="term" value="F:lyase activity"/>
    <property type="evidence" value="ECO:0007669"/>
    <property type="project" value="UniProtKB-KW"/>
</dbReference>
<organism evidence="2 3">
    <name type="scientific">Salana multivorans</name>
    <dbReference type="NCBI Taxonomy" id="120377"/>
    <lineage>
        <taxon>Bacteria</taxon>
        <taxon>Bacillati</taxon>
        <taxon>Actinomycetota</taxon>
        <taxon>Actinomycetes</taxon>
        <taxon>Micrococcales</taxon>
        <taxon>Beutenbergiaceae</taxon>
        <taxon>Salana</taxon>
    </lineage>
</organism>
<comment type="similarity">
    <text evidence="1">Belongs to the class-IV pyridoxal-phosphate-dependent aminotransferase family.</text>
</comment>
<dbReference type="SUPFAM" id="SSF56752">
    <property type="entry name" value="D-aminoacid aminotransferase-like PLP-dependent enzymes"/>
    <property type="match status" value="1"/>
</dbReference>
<dbReference type="InterPro" id="IPR001544">
    <property type="entry name" value="Aminotrans_IV"/>
</dbReference>